<name>A0ABY2DFX0_9ACTN</name>
<proteinExistence type="predicted"/>
<gene>
    <name evidence="1" type="ORF">E1091_12115</name>
</gene>
<dbReference type="Proteomes" id="UP000295626">
    <property type="component" value="Unassembled WGS sequence"/>
</dbReference>
<evidence type="ECO:0000313" key="1">
    <source>
        <dbReference type="EMBL" id="TDB93218.1"/>
    </source>
</evidence>
<protein>
    <submittedName>
        <fullName evidence="1">Uncharacterized protein</fullName>
    </submittedName>
</protein>
<evidence type="ECO:0000313" key="2">
    <source>
        <dbReference type="Proteomes" id="UP000295626"/>
    </source>
</evidence>
<accession>A0ABY2DFX0</accession>
<comment type="caution">
    <text evidence="1">The sequence shown here is derived from an EMBL/GenBank/DDBJ whole genome shotgun (WGS) entry which is preliminary data.</text>
</comment>
<reference evidence="1 2" key="1">
    <citation type="submission" date="2019-02" db="EMBL/GenBank/DDBJ databases">
        <title>Draft genome sequences of novel Actinobacteria.</title>
        <authorList>
            <person name="Sahin N."/>
            <person name="Ay H."/>
            <person name="Saygin H."/>
        </authorList>
    </citation>
    <scope>NUCLEOTIDE SEQUENCE [LARGE SCALE GENOMIC DNA]</scope>
    <source>
        <strain evidence="1 2">JCM 30529</strain>
    </source>
</reference>
<sequence length="108" mass="11447">MWSLGSSDGRAGVLSGDGWRLADPQLAGGAAEAYRIGFDPMDVPRDAFLVGGRAWQECRRGERDPERFGVSVVGGPVGTVRDLLAAEDGLRPPAGLTVVRTPTGRARR</sequence>
<keyword evidence="2" id="KW-1185">Reference proteome</keyword>
<organism evidence="1 2">
    <name type="scientific">Micromonospora fluostatini</name>
    <dbReference type="NCBI Taxonomy" id="1629071"/>
    <lineage>
        <taxon>Bacteria</taxon>
        <taxon>Bacillati</taxon>
        <taxon>Actinomycetota</taxon>
        <taxon>Actinomycetes</taxon>
        <taxon>Micromonosporales</taxon>
        <taxon>Micromonosporaceae</taxon>
        <taxon>Micromonospora</taxon>
    </lineage>
</organism>
<dbReference type="EMBL" id="SMKE01000418">
    <property type="protein sequence ID" value="TDB93218.1"/>
    <property type="molecule type" value="Genomic_DNA"/>
</dbReference>